<keyword evidence="2" id="KW-1185">Reference proteome</keyword>
<protein>
    <submittedName>
        <fullName evidence="1">Uncharacterized protein</fullName>
    </submittedName>
</protein>
<reference evidence="1 2" key="1">
    <citation type="submission" date="2014-04" db="EMBL/GenBank/DDBJ databases">
        <authorList>
            <consortium name="DOE Joint Genome Institute"/>
            <person name="Kuo A."/>
            <person name="Kohler A."/>
            <person name="Jargeat P."/>
            <person name="Nagy L.G."/>
            <person name="Floudas D."/>
            <person name="Copeland A."/>
            <person name="Barry K.W."/>
            <person name="Cichocki N."/>
            <person name="Veneault-Fourrey C."/>
            <person name="LaButti K."/>
            <person name="Lindquist E.A."/>
            <person name="Lipzen A."/>
            <person name="Lundell T."/>
            <person name="Morin E."/>
            <person name="Murat C."/>
            <person name="Sun H."/>
            <person name="Tunlid A."/>
            <person name="Henrissat B."/>
            <person name="Grigoriev I.V."/>
            <person name="Hibbett D.S."/>
            <person name="Martin F."/>
            <person name="Nordberg H.P."/>
            <person name="Cantor M.N."/>
            <person name="Hua S.X."/>
        </authorList>
    </citation>
    <scope>NUCLEOTIDE SEQUENCE [LARGE SCALE GENOMIC DNA]</scope>
    <source>
        <strain evidence="1 2">Ve08.2h10</strain>
    </source>
</reference>
<dbReference type="EMBL" id="KN825286">
    <property type="protein sequence ID" value="KIK92374.1"/>
    <property type="molecule type" value="Genomic_DNA"/>
</dbReference>
<evidence type="ECO:0000313" key="1">
    <source>
        <dbReference type="EMBL" id="KIK92374.1"/>
    </source>
</evidence>
<accession>A0A0D0DZD0</accession>
<name>A0A0D0DZD0_9AGAM</name>
<dbReference type="Pfam" id="PF18759">
    <property type="entry name" value="Plavaka"/>
    <property type="match status" value="2"/>
</dbReference>
<evidence type="ECO:0000313" key="2">
    <source>
        <dbReference type="Proteomes" id="UP000054538"/>
    </source>
</evidence>
<reference evidence="2" key="2">
    <citation type="submission" date="2015-01" db="EMBL/GenBank/DDBJ databases">
        <title>Evolutionary Origins and Diversification of the Mycorrhizal Mutualists.</title>
        <authorList>
            <consortium name="DOE Joint Genome Institute"/>
            <consortium name="Mycorrhizal Genomics Consortium"/>
            <person name="Kohler A."/>
            <person name="Kuo A."/>
            <person name="Nagy L.G."/>
            <person name="Floudas D."/>
            <person name="Copeland A."/>
            <person name="Barry K.W."/>
            <person name="Cichocki N."/>
            <person name="Veneault-Fourrey C."/>
            <person name="LaButti K."/>
            <person name="Lindquist E.A."/>
            <person name="Lipzen A."/>
            <person name="Lundell T."/>
            <person name="Morin E."/>
            <person name="Murat C."/>
            <person name="Riley R."/>
            <person name="Ohm R."/>
            <person name="Sun H."/>
            <person name="Tunlid A."/>
            <person name="Henrissat B."/>
            <person name="Grigoriev I.V."/>
            <person name="Hibbett D.S."/>
            <person name="Martin F."/>
        </authorList>
    </citation>
    <scope>NUCLEOTIDE SEQUENCE [LARGE SCALE GENOMIC DNA]</scope>
    <source>
        <strain evidence="2">Ve08.2h10</strain>
    </source>
</reference>
<organism evidence="1 2">
    <name type="scientific">Paxillus rubicundulus Ve08.2h10</name>
    <dbReference type="NCBI Taxonomy" id="930991"/>
    <lineage>
        <taxon>Eukaryota</taxon>
        <taxon>Fungi</taxon>
        <taxon>Dikarya</taxon>
        <taxon>Basidiomycota</taxon>
        <taxon>Agaricomycotina</taxon>
        <taxon>Agaricomycetes</taxon>
        <taxon>Agaricomycetidae</taxon>
        <taxon>Boletales</taxon>
        <taxon>Paxilineae</taxon>
        <taxon>Paxillaceae</taxon>
        <taxon>Paxillus</taxon>
    </lineage>
</organism>
<dbReference type="AlphaFoldDB" id="A0A0D0DZD0"/>
<dbReference type="InterPro" id="IPR041078">
    <property type="entry name" value="Plavaka"/>
</dbReference>
<gene>
    <name evidence="1" type="ORF">PAXRUDRAFT_34547</name>
</gene>
<dbReference type="Proteomes" id="UP000054538">
    <property type="component" value="Unassembled WGS sequence"/>
</dbReference>
<proteinExistence type="predicted"/>
<dbReference type="HOGENOM" id="CLU_006344_10_3_1"/>
<sequence length="470" mass="53139">MFTELYESCGKVFPGRKSFMDSFREDCYQEWKFASWLLHSGPSSTAIDLLLSLDMPIQPKGHSKNAIHLLYWQPIECLQAILRNPLLVPYISFVPRKVWTSTTKICQVYDEWLTGDLAWNIQNVLPPGANILGVVLSSNKTSISIMMGNCMAYPLLISLANIDASIQLKPSLHGYLLLALLPIPKFFHKTTHVCNLNKVLAPLRIAATVWIMMNDPVGNLQYCYTPLASQIADTPEESLLLATNYKNFLKAIKVLHFNGVVKPVWRDWPLSDPSNFVTPKPLHHFQKMSWDQDTKWCISIVDPAELDLCSSLIQTTVGYCAFDMGISKLKQVTGHDHRAILHYIIGLIAGAVPQCFLVAVHVLIKFCYLSQAPTFTEDLLTKVAKSLQTFHDHKDTITHADVQSNWEILKMELLQSVVCSIRLSGVVIQWLADPMEHAHVQEIKAPVQVGNNQNYYNQIAHHLDCLEKCF</sequence>
<dbReference type="InParanoid" id="A0A0D0DZD0"/>
<dbReference type="OrthoDB" id="3232986at2759"/>